<evidence type="ECO:0000313" key="2">
    <source>
        <dbReference type="EMBL" id="OEK49571.1"/>
    </source>
</evidence>
<keyword evidence="1" id="KW-0812">Transmembrane</keyword>
<dbReference type="AlphaFoldDB" id="A0AAP7LSG0"/>
<proteinExistence type="predicted"/>
<dbReference type="Proteomes" id="UP000095464">
    <property type="component" value="Unassembled WGS sequence"/>
</dbReference>
<feature type="transmembrane region" description="Helical" evidence="1">
    <location>
        <begin position="7"/>
        <end position="27"/>
    </location>
</feature>
<comment type="caution">
    <text evidence="2">The sequence shown here is derived from an EMBL/GenBank/DDBJ whole genome shotgun (WGS) entry which is preliminary data.</text>
</comment>
<dbReference type="RefSeq" id="WP_002511884.1">
    <property type="nucleotide sequence ID" value="NZ_CP133235.1"/>
</dbReference>
<gene>
    <name evidence="2" type="ORF">ASS94_15260</name>
</gene>
<protein>
    <submittedName>
        <fullName evidence="2">Uncharacterized protein</fullName>
    </submittedName>
</protein>
<evidence type="ECO:0000256" key="1">
    <source>
        <dbReference type="SAM" id="Phobius"/>
    </source>
</evidence>
<name>A0AAP7LSG0_9STAP</name>
<dbReference type="EMBL" id="LNPX01000098">
    <property type="protein sequence ID" value="OEK49571.1"/>
    <property type="molecule type" value="Genomic_DNA"/>
</dbReference>
<keyword evidence="1" id="KW-1133">Transmembrane helix</keyword>
<accession>A0AAP7LSG0</accession>
<keyword evidence="1" id="KW-0472">Membrane</keyword>
<evidence type="ECO:0000313" key="3">
    <source>
        <dbReference type="Proteomes" id="UP000095464"/>
    </source>
</evidence>
<reference evidence="3" key="1">
    <citation type="submission" date="2015-11" db="EMBL/GenBank/DDBJ databases">
        <title>Genomic diversity of Staphylococcus saprophyticus strains from urinary tract infections, animal surfaces, and fermented foods.</title>
        <authorList>
            <person name="Wolfe B.E."/>
        </authorList>
    </citation>
    <scope>NUCLEOTIDE SEQUENCE [LARGE SCALE GENOMIC DNA]</scope>
    <source>
        <strain evidence="3">738_7</strain>
    </source>
</reference>
<organism evidence="2 3">
    <name type="scientific">Staphylococcus equorum</name>
    <dbReference type="NCBI Taxonomy" id="246432"/>
    <lineage>
        <taxon>Bacteria</taxon>
        <taxon>Bacillati</taxon>
        <taxon>Bacillota</taxon>
        <taxon>Bacilli</taxon>
        <taxon>Bacillales</taxon>
        <taxon>Staphylococcaceae</taxon>
        <taxon>Staphylococcus</taxon>
    </lineage>
</organism>
<feature type="transmembrane region" description="Helical" evidence="1">
    <location>
        <begin position="33"/>
        <end position="53"/>
    </location>
</feature>
<sequence length="60" mass="6935">MKIIELITIIAIILFTILVAIAVPKFIADKDYIVLIFVSISWVISIYYCFIFLKPENNNN</sequence>